<feature type="region of interest" description="Disordered" evidence="1">
    <location>
        <begin position="25"/>
        <end position="81"/>
    </location>
</feature>
<feature type="region of interest" description="Disordered" evidence="1">
    <location>
        <begin position="223"/>
        <end position="403"/>
    </location>
</feature>
<dbReference type="Proteomes" id="UP000472267">
    <property type="component" value="Chromosome 15"/>
</dbReference>
<feature type="compositionally biased region" description="Basic and acidic residues" evidence="1">
    <location>
        <begin position="245"/>
        <end position="276"/>
    </location>
</feature>
<evidence type="ECO:0000256" key="1">
    <source>
        <dbReference type="SAM" id="MobiDB-lite"/>
    </source>
</evidence>
<reference evidence="2" key="2">
    <citation type="submission" date="2025-08" db="UniProtKB">
        <authorList>
            <consortium name="Ensembl"/>
        </authorList>
    </citation>
    <scope>IDENTIFICATION</scope>
</reference>
<keyword evidence="3" id="KW-1185">Reference proteome</keyword>
<dbReference type="AlphaFoldDB" id="A0A672GTP2"/>
<evidence type="ECO:0000313" key="2">
    <source>
        <dbReference type="Ensembl" id="ENSSFAP00005020395.1"/>
    </source>
</evidence>
<dbReference type="Ensembl" id="ENSSFAT00005021199.1">
    <property type="protein sequence ID" value="ENSSFAP00005020395.1"/>
    <property type="gene ID" value="ENSSFAG00005010365.1"/>
</dbReference>
<accession>A0A672GTP2</accession>
<evidence type="ECO:0008006" key="4">
    <source>
        <dbReference type="Google" id="ProtNLM"/>
    </source>
</evidence>
<name>A0A672GTP2_SALFA</name>
<proteinExistence type="predicted"/>
<reference evidence="2" key="3">
    <citation type="submission" date="2025-09" db="UniProtKB">
        <authorList>
            <consortium name="Ensembl"/>
        </authorList>
    </citation>
    <scope>IDENTIFICATION</scope>
</reference>
<protein>
    <recommendedName>
        <fullName evidence="4">Pumilio RNA-binding family member 2</fullName>
    </recommendedName>
</protein>
<organism evidence="2 3">
    <name type="scientific">Salarias fasciatus</name>
    <name type="common">Jewelled blenny</name>
    <name type="synonym">Blennius fasciatus</name>
    <dbReference type="NCBI Taxonomy" id="181472"/>
    <lineage>
        <taxon>Eukaryota</taxon>
        <taxon>Metazoa</taxon>
        <taxon>Chordata</taxon>
        <taxon>Craniata</taxon>
        <taxon>Vertebrata</taxon>
        <taxon>Euteleostomi</taxon>
        <taxon>Actinopterygii</taxon>
        <taxon>Neopterygii</taxon>
        <taxon>Teleostei</taxon>
        <taxon>Neoteleostei</taxon>
        <taxon>Acanthomorphata</taxon>
        <taxon>Ovalentaria</taxon>
        <taxon>Blenniimorphae</taxon>
        <taxon>Blenniiformes</taxon>
        <taxon>Blennioidei</taxon>
        <taxon>Blenniidae</taxon>
        <taxon>Salariinae</taxon>
        <taxon>Salarias</taxon>
    </lineage>
</organism>
<reference evidence="2" key="1">
    <citation type="submission" date="2019-06" db="EMBL/GenBank/DDBJ databases">
        <authorList>
            <consortium name="Wellcome Sanger Institute Data Sharing"/>
        </authorList>
    </citation>
    <scope>NUCLEOTIDE SEQUENCE [LARGE SCALE GENOMIC DNA]</scope>
</reference>
<feature type="compositionally biased region" description="Low complexity" evidence="1">
    <location>
        <begin position="331"/>
        <end position="356"/>
    </location>
</feature>
<evidence type="ECO:0000313" key="3">
    <source>
        <dbReference type="Proteomes" id="UP000472267"/>
    </source>
</evidence>
<sequence length="433" mass="46417">MSVPCSILGMNDVAWQETRGGMLHANGAPESGGVRVHGGGPLASVGGAVQAPGGPHLPGMDRGANPTPGTPQPPLSGRSQDDATVGYFFQRQPGEQLVGCTPAKHRWPTGDANHVDQVRAVDEMNYDFQALALESRGMGELLPAKKLWDSDELAKDGRKGMLLGEEWRDNAWGSSHHSVSQPIMVQRRPGQGFHGNGDANSVLSPRSEGGGLGVSMVEYVLSSSPGDKMDGRYRNGGYGGGDADQDGREKSDVQEKVSPFEEDKSPEMKVGEESDPAKANGRGLLNGMDRDCKDFNPTPGSRQASPTEAVERIGPGQTGLEMMGQHHPHPHVLQQQNPAQNKPQQQQSVQLQQPAVPSLPAPLQPLRRHAVRTQPPAGRLQEQPLPQPPAARPAGTHGGVLPRPARIQVLRSVSVLKLWHRSGGYQDLNDIKY</sequence>
<gene>
    <name evidence="2" type="primary">pum2</name>
</gene>